<keyword evidence="1" id="KW-1133">Transmembrane helix</keyword>
<protein>
    <recommendedName>
        <fullName evidence="4">G protein-coupled receptor</fullName>
    </recommendedName>
</protein>
<dbReference type="AlphaFoldDB" id="A0AAV5VR29"/>
<feature type="transmembrane region" description="Helical" evidence="1">
    <location>
        <begin position="105"/>
        <end position="126"/>
    </location>
</feature>
<sequence>HQISPKTRSLQYALFRMLTVQTIVPLCSVHLACASVLLLPIFGQGQEFLGDICPPLLSFFAPLDALVVLLLMKDYRVAAQSMVTCSPFFYQVDASNRLVHYLIHLMMYTVPLRPVLAGAALLWMVMVNRVRNVRP</sequence>
<feature type="non-terminal residue" evidence="2">
    <location>
        <position position="1"/>
    </location>
</feature>
<comment type="caution">
    <text evidence="2">The sequence shown here is derived from an EMBL/GenBank/DDBJ whole genome shotgun (WGS) entry which is preliminary data.</text>
</comment>
<reference evidence="2" key="1">
    <citation type="submission" date="2023-10" db="EMBL/GenBank/DDBJ databases">
        <title>Genome assembly of Pristionchus species.</title>
        <authorList>
            <person name="Yoshida K."/>
            <person name="Sommer R.J."/>
        </authorList>
    </citation>
    <scope>NUCLEOTIDE SEQUENCE</scope>
    <source>
        <strain evidence="2">RS5133</strain>
    </source>
</reference>
<keyword evidence="1" id="KW-0812">Transmembrane</keyword>
<evidence type="ECO:0000256" key="1">
    <source>
        <dbReference type="SAM" id="Phobius"/>
    </source>
</evidence>
<dbReference type="EMBL" id="BTSY01000004">
    <property type="protein sequence ID" value="GMT21948.1"/>
    <property type="molecule type" value="Genomic_DNA"/>
</dbReference>
<feature type="transmembrane region" description="Helical" evidence="1">
    <location>
        <begin position="48"/>
        <end position="72"/>
    </location>
</feature>
<evidence type="ECO:0000313" key="2">
    <source>
        <dbReference type="EMBL" id="GMT21948.1"/>
    </source>
</evidence>
<evidence type="ECO:0008006" key="4">
    <source>
        <dbReference type="Google" id="ProtNLM"/>
    </source>
</evidence>
<dbReference type="InterPro" id="IPR019428">
    <property type="entry name" value="7TM_GPCR_serpentine_rcpt_Str"/>
</dbReference>
<organism evidence="2 3">
    <name type="scientific">Pristionchus fissidentatus</name>
    <dbReference type="NCBI Taxonomy" id="1538716"/>
    <lineage>
        <taxon>Eukaryota</taxon>
        <taxon>Metazoa</taxon>
        <taxon>Ecdysozoa</taxon>
        <taxon>Nematoda</taxon>
        <taxon>Chromadorea</taxon>
        <taxon>Rhabditida</taxon>
        <taxon>Rhabditina</taxon>
        <taxon>Diplogasteromorpha</taxon>
        <taxon>Diplogasteroidea</taxon>
        <taxon>Neodiplogasteridae</taxon>
        <taxon>Pristionchus</taxon>
    </lineage>
</organism>
<dbReference type="Proteomes" id="UP001432322">
    <property type="component" value="Unassembled WGS sequence"/>
</dbReference>
<name>A0AAV5VR29_9BILA</name>
<dbReference type="PANTHER" id="PTHR22943">
    <property type="entry name" value="7-TRANSMEMBRANE DOMAIN RECEPTOR C.ELEGANS"/>
    <property type="match status" value="1"/>
</dbReference>
<evidence type="ECO:0000313" key="3">
    <source>
        <dbReference type="Proteomes" id="UP001432322"/>
    </source>
</evidence>
<feature type="transmembrane region" description="Helical" evidence="1">
    <location>
        <begin position="12"/>
        <end position="42"/>
    </location>
</feature>
<gene>
    <name evidence="2" type="ORF">PFISCL1PPCAC_13245</name>
</gene>
<accession>A0AAV5VR29</accession>
<keyword evidence="3" id="KW-1185">Reference proteome</keyword>
<keyword evidence="1" id="KW-0472">Membrane</keyword>
<dbReference type="Pfam" id="PF10326">
    <property type="entry name" value="7TM_GPCR_Str"/>
    <property type="match status" value="1"/>
</dbReference>
<dbReference type="PANTHER" id="PTHR22943:SF248">
    <property type="entry name" value="SEVEN TM RECEPTOR"/>
    <property type="match status" value="1"/>
</dbReference>
<feature type="non-terminal residue" evidence="2">
    <location>
        <position position="135"/>
    </location>
</feature>
<proteinExistence type="predicted"/>